<dbReference type="Proteomes" id="UP000634647">
    <property type="component" value="Unassembled WGS sequence"/>
</dbReference>
<sequence length="62" mass="6784">MPEAERDPHVNDKAQRDPALRIVLAELELISRLLPVRGQTADAAAEADAGDTDEDLFDNMPV</sequence>
<keyword evidence="4" id="KW-1185">Reference proteome</keyword>
<gene>
    <name evidence="2" type="ORF">GCM10008024_40100</name>
    <name evidence="3" type="ORF">SAMN05444006_13911</name>
</gene>
<protein>
    <submittedName>
        <fullName evidence="2">Uncharacterized protein</fullName>
    </submittedName>
</protein>
<evidence type="ECO:0000313" key="2">
    <source>
        <dbReference type="EMBL" id="GHE06271.1"/>
    </source>
</evidence>
<dbReference type="AlphaFoldDB" id="A0AAN4UWF0"/>
<name>A0AAN4UWF0_9RHOB</name>
<reference evidence="2" key="3">
    <citation type="submission" date="2023-06" db="EMBL/GenBank/DDBJ databases">
        <authorList>
            <person name="Sun Q."/>
            <person name="Zhou Y."/>
        </authorList>
    </citation>
    <scope>NUCLEOTIDE SEQUENCE</scope>
    <source>
        <strain evidence="2">CGMCC 1.10859</strain>
    </source>
</reference>
<accession>A0AAN4UWF0</accession>
<dbReference type="EMBL" id="BNAB01000036">
    <property type="protein sequence ID" value="GHE06271.1"/>
    <property type="molecule type" value="Genomic_DNA"/>
</dbReference>
<proteinExistence type="predicted"/>
<reference evidence="2" key="1">
    <citation type="journal article" date="2014" name="Int. J. Syst. Evol. Microbiol.">
        <title>Complete genome sequence of Corynebacterium casei LMG S-19264T (=DSM 44701T), isolated from a smear-ripened cheese.</title>
        <authorList>
            <consortium name="US DOE Joint Genome Institute (JGI-PGF)"/>
            <person name="Walter F."/>
            <person name="Albersmeier A."/>
            <person name="Kalinowski J."/>
            <person name="Ruckert C."/>
        </authorList>
    </citation>
    <scope>NUCLEOTIDE SEQUENCE</scope>
    <source>
        <strain evidence="2">CGMCC 1.10859</strain>
    </source>
</reference>
<evidence type="ECO:0000313" key="3">
    <source>
        <dbReference type="EMBL" id="SDX89702.1"/>
    </source>
</evidence>
<evidence type="ECO:0000313" key="4">
    <source>
        <dbReference type="Proteomes" id="UP000199541"/>
    </source>
</evidence>
<evidence type="ECO:0000256" key="1">
    <source>
        <dbReference type="SAM" id="MobiDB-lite"/>
    </source>
</evidence>
<dbReference type="EMBL" id="FNOB01000039">
    <property type="protein sequence ID" value="SDX89702.1"/>
    <property type="molecule type" value="Genomic_DNA"/>
</dbReference>
<organism evidence="2 5">
    <name type="scientific">Allgaiera indica</name>
    <dbReference type="NCBI Taxonomy" id="765699"/>
    <lineage>
        <taxon>Bacteria</taxon>
        <taxon>Pseudomonadati</taxon>
        <taxon>Pseudomonadota</taxon>
        <taxon>Alphaproteobacteria</taxon>
        <taxon>Rhodobacterales</taxon>
        <taxon>Paracoccaceae</taxon>
        <taxon>Allgaiera</taxon>
    </lineage>
</organism>
<reference evidence="3 4" key="2">
    <citation type="submission" date="2016-10" db="EMBL/GenBank/DDBJ databases">
        <authorList>
            <person name="Varghese N."/>
            <person name="Submissions S."/>
        </authorList>
    </citation>
    <scope>NUCLEOTIDE SEQUENCE [LARGE SCALE GENOMIC DNA]</scope>
    <source>
        <strain evidence="3 4">DSM 24802</strain>
    </source>
</reference>
<dbReference type="Proteomes" id="UP000199541">
    <property type="component" value="Unassembled WGS sequence"/>
</dbReference>
<feature type="compositionally biased region" description="Acidic residues" evidence="1">
    <location>
        <begin position="48"/>
        <end position="62"/>
    </location>
</feature>
<evidence type="ECO:0000313" key="5">
    <source>
        <dbReference type="Proteomes" id="UP000634647"/>
    </source>
</evidence>
<dbReference type="RefSeq" id="WP_143037592.1">
    <property type="nucleotide sequence ID" value="NZ_BNAB01000036.1"/>
</dbReference>
<comment type="caution">
    <text evidence="2">The sequence shown here is derived from an EMBL/GenBank/DDBJ whole genome shotgun (WGS) entry which is preliminary data.</text>
</comment>
<feature type="region of interest" description="Disordered" evidence="1">
    <location>
        <begin position="38"/>
        <end position="62"/>
    </location>
</feature>